<organism evidence="1 2">
    <name type="scientific">Hymenobacter jeongseonensis</name>
    <dbReference type="NCBI Taxonomy" id="2791027"/>
    <lineage>
        <taxon>Bacteria</taxon>
        <taxon>Pseudomonadati</taxon>
        <taxon>Bacteroidota</taxon>
        <taxon>Cytophagia</taxon>
        <taxon>Cytophagales</taxon>
        <taxon>Hymenobacteraceae</taxon>
        <taxon>Hymenobacter</taxon>
    </lineage>
</organism>
<proteinExistence type="predicted"/>
<keyword evidence="2" id="KW-1185">Reference proteome</keyword>
<name>A0ABS0IN10_9BACT</name>
<dbReference type="Proteomes" id="UP000597617">
    <property type="component" value="Unassembled WGS sequence"/>
</dbReference>
<accession>A0ABS0IN10</accession>
<reference evidence="1 2" key="1">
    <citation type="submission" date="2020-11" db="EMBL/GenBank/DDBJ databases">
        <authorList>
            <person name="Kim M.K."/>
        </authorList>
    </citation>
    <scope>NUCLEOTIDE SEQUENCE [LARGE SCALE GENOMIC DNA]</scope>
    <source>
        <strain evidence="1 2">BT683</strain>
    </source>
</reference>
<protein>
    <submittedName>
        <fullName evidence="1">Uncharacterized protein</fullName>
    </submittedName>
</protein>
<sequence length="80" mass="9085">MPHSRLDVHFADRFHSYSPVPHPELAPYLFLDLSTPDIAPRLRTELSSRDYFARRDPALAAIVRDGAARATRRTRTGNTP</sequence>
<gene>
    <name evidence="1" type="ORF">I2I05_17915</name>
</gene>
<evidence type="ECO:0000313" key="1">
    <source>
        <dbReference type="EMBL" id="MBF9239273.1"/>
    </source>
</evidence>
<dbReference type="EMBL" id="JADQDQ010000011">
    <property type="protein sequence ID" value="MBF9239273.1"/>
    <property type="molecule type" value="Genomic_DNA"/>
</dbReference>
<dbReference type="RefSeq" id="WP_196283626.1">
    <property type="nucleotide sequence ID" value="NZ_JADQDQ010000011.1"/>
</dbReference>
<evidence type="ECO:0000313" key="2">
    <source>
        <dbReference type="Proteomes" id="UP000597617"/>
    </source>
</evidence>
<comment type="caution">
    <text evidence="1">The sequence shown here is derived from an EMBL/GenBank/DDBJ whole genome shotgun (WGS) entry which is preliminary data.</text>
</comment>